<dbReference type="SUPFAM" id="SSF74982">
    <property type="entry name" value="Small protein B (SmpB)"/>
    <property type="match status" value="1"/>
</dbReference>
<dbReference type="PROSITE" id="PS01317">
    <property type="entry name" value="SSRP"/>
    <property type="match status" value="1"/>
</dbReference>
<comment type="similarity">
    <text evidence="3">Belongs to the SmpB family.</text>
</comment>
<dbReference type="PANTHER" id="PTHR30308:SF2">
    <property type="entry name" value="SSRA-BINDING PROTEIN"/>
    <property type="match status" value="1"/>
</dbReference>
<dbReference type="InterPro" id="IPR023620">
    <property type="entry name" value="SmpB"/>
</dbReference>
<protein>
    <recommendedName>
        <fullName evidence="3">SsrA-binding protein</fullName>
    </recommendedName>
    <alternativeName>
        <fullName evidence="3">Small protein B</fullName>
    </alternativeName>
</protein>
<dbReference type="GO" id="GO:0070929">
    <property type="term" value="P:trans-translation"/>
    <property type="evidence" value="ECO:0007669"/>
    <property type="project" value="UniProtKB-UniRule"/>
</dbReference>
<keyword evidence="1 3" id="KW-0963">Cytoplasm</keyword>
<comment type="subcellular location">
    <subcellularLocation>
        <location evidence="3">Cytoplasm</location>
    </subcellularLocation>
    <text evidence="3">The tmRNA-SmpB complex associates with stalled 70S ribosomes.</text>
</comment>
<dbReference type="Gene3D" id="2.40.280.10">
    <property type="match status" value="1"/>
</dbReference>
<dbReference type="HAMAP" id="MF_00023">
    <property type="entry name" value="SmpB"/>
    <property type="match status" value="1"/>
</dbReference>
<reference evidence="4 5" key="1">
    <citation type="journal article" date="2016" name="Nat. Commun.">
        <title>Thousands of microbial genomes shed light on interconnected biogeochemical processes in an aquifer system.</title>
        <authorList>
            <person name="Anantharaman K."/>
            <person name="Brown C.T."/>
            <person name="Hug L.A."/>
            <person name="Sharon I."/>
            <person name="Castelle C.J."/>
            <person name="Probst A.J."/>
            <person name="Thomas B.C."/>
            <person name="Singh A."/>
            <person name="Wilkins M.J."/>
            <person name="Karaoz U."/>
            <person name="Brodie E.L."/>
            <person name="Williams K.H."/>
            <person name="Hubbard S.S."/>
            <person name="Banfield J.F."/>
        </authorList>
    </citation>
    <scope>NUCLEOTIDE SEQUENCE [LARGE SCALE GENOMIC DNA]</scope>
</reference>
<evidence type="ECO:0000313" key="5">
    <source>
        <dbReference type="Proteomes" id="UP000177942"/>
    </source>
</evidence>
<comment type="caution">
    <text evidence="4">The sequence shown here is derived from an EMBL/GenBank/DDBJ whole genome shotgun (WGS) entry which is preliminary data.</text>
</comment>
<dbReference type="NCBIfam" id="NF003843">
    <property type="entry name" value="PRK05422.1"/>
    <property type="match status" value="1"/>
</dbReference>
<organism evidence="4 5">
    <name type="scientific">Candidatus Harrisonbacteria bacterium RIFCSPLOWO2_01_FULL_44_18</name>
    <dbReference type="NCBI Taxonomy" id="1798407"/>
    <lineage>
        <taxon>Bacteria</taxon>
        <taxon>Candidatus Harrisoniibacteriota</taxon>
    </lineage>
</organism>
<keyword evidence="2 3" id="KW-0694">RNA-binding</keyword>
<dbReference type="PANTHER" id="PTHR30308">
    <property type="entry name" value="TMRNA-BINDING COMPONENT OF TRANS-TRANSLATION TAGGING COMPLEX"/>
    <property type="match status" value="1"/>
</dbReference>
<dbReference type="GO" id="GO:0070930">
    <property type="term" value="P:trans-translation-dependent protein tagging"/>
    <property type="evidence" value="ECO:0007669"/>
    <property type="project" value="TreeGrafter"/>
</dbReference>
<dbReference type="EMBL" id="MHJJ01000011">
    <property type="protein sequence ID" value="OGY65412.1"/>
    <property type="molecule type" value="Genomic_DNA"/>
</dbReference>
<dbReference type="InterPro" id="IPR000037">
    <property type="entry name" value="SsrA-bd_prot"/>
</dbReference>
<evidence type="ECO:0000256" key="2">
    <source>
        <dbReference type="ARBA" id="ARBA00022884"/>
    </source>
</evidence>
<dbReference type="STRING" id="1798407.A3A16_03135"/>
<dbReference type="GO" id="GO:0005829">
    <property type="term" value="C:cytosol"/>
    <property type="evidence" value="ECO:0007669"/>
    <property type="project" value="TreeGrafter"/>
</dbReference>
<sequence length="161" mass="18468">MPNLLAENKKAYFNYQILETFEAGVELKGFEVKAIKTGRVNLTGAFATLKRSHGGRSTEIWLTNADIPPYQPKNTPADYDPRRSRRLLLKRSEIQYLIGKLQAERLTMVPLKVYNKGGLIKIELGLGRGKRKYEKREVIKKRDAQREIRRALKSQSLVAKP</sequence>
<dbReference type="InterPro" id="IPR020081">
    <property type="entry name" value="SsrA-bd_prot_CS"/>
</dbReference>
<name>A0A1G1ZLF1_9BACT</name>
<proteinExistence type="inferred from homology"/>
<dbReference type="CDD" id="cd09294">
    <property type="entry name" value="SmpB"/>
    <property type="match status" value="1"/>
</dbReference>
<accession>A0A1G1ZLF1</accession>
<dbReference type="Proteomes" id="UP000177942">
    <property type="component" value="Unassembled WGS sequence"/>
</dbReference>
<dbReference type="Pfam" id="PF01668">
    <property type="entry name" value="SmpB"/>
    <property type="match status" value="1"/>
</dbReference>
<evidence type="ECO:0000256" key="3">
    <source>
        <dbReference type="HAMAP-Rule" id="MF_00023"/>
    </source>
</evidence>
<dbReference type="GO" id="GO:0003723">
    <property type="term" value="F:RNA binding"/>
    <property type="evidence" value="ECO:0007669"/>
    <property type="project" value="UniProtKB-UniRule"/>
</dbReference>
<evidence type="ECO:0000313" key="4">
    <source>
        <dbReference type="EMBL" id="OGY65412.1"/>
    </source>
</evidence>
<dbReference type="AlphaFoldDB" id="A0A1G1ZLF1"/>
<gene>
    <name evidence="3" type="primary">smpB</name>
    <name evidence="4" type="ORF">A3A16_03135</name>
</gene>
<dbReference type="NCBIfam" id="TIGR00086">
    <property type="entry name" value="smpB"/>
    <property type="match status" value="1"/>
</dbReference>
<comment type="function">
    <text evidence="3">Required for rescue of stalled ribosomes mediated by trans-translation. Binds to transfer-messenger RNA (tmRNA), required for stable association of tmRNA with ribosomes. tmRNA and SmpB together mimic tRNA shape, replacing the anticodon stem-loop with SmpB. tmRNA is encoded by the ssrA gene; the 2 termini fold to resemble tRNA(Ala) and it encodes a 'tag peptide', a short internal open reading frame. During trans-translation Ala-aminoacylated tmRNA acts like a tRNA, entering the A-site of stalled ribosomes, displacing the stalled mRNA. The ribosome then switches to translate the ORF on the tmRNA; the nascent peptide is terminated with the 'tag peptide' encoded by the tmRNA and targeted for degradation. The ribosome is freed to recommence translation, which seems to be the essential function of trans-translation.</text>
</comment>
<evidence type="ECO:0000256" key="1">
    <source>
        <dbReference type="ARBA" id="ARBA00022490"/>
    </source>
</evidence>